<feature type="transmembrane region" description="Helical" evidence="1">
    <location>
        <begin position="105"/>
        <end position="123"/>
    </location>
</feature>
<keyword evidence="1" id="KW-0472">Membrane</keyword>
<feature type="transmembrane region" description="Helical" evidence="1">
    <location>
        <begin position="76"/>
        <end position="93"/>
    </location>
</feature>
<feature type="transmembrane region" description="Helical" evidence="1">
    <location>
        <begin position="6"/>
        <end position="26"/>
    </location>
</feature>
<keyword evidence="3" id="KW-1185">Reference proteome</keyword>
<dbReference type="RefSeq" id="WP_111658973.1">
    <property type="nucleotide sequence ID" value="NZ_QLLO01000002.1"/>
</dbReference>
<feature type="transmembrane region" description="Helical" evidence="1">
    <location>
        <begin position="46"/>
        <end position="64"/>
    </location>
</feature>
<dbReference type="EMBL" id="QLLO01000002">
    <property type="protein sequence ID" value="RAJ16842.1"/>
    <property type="molecule type" value="Genomic_DNA"/>
</dbReference>
<organism evidence="2 3">
    <name type="scientific">Olleya aquimaris</name>
    <dbReference type="NCBI Taxonomy" id="639310"/>
    <lineage>
        <taxon>Bacteria</taxon>
        <taxon>Pseudomonadati</taxon>
        <taxon>Bacteroidota</taxon>
        <taxon>Flavobacteriia</taxon>
        <taxon>Flavobacteriales</taxon>
        <taxon>Flavobacteriaceae</taxon>
    </lineage>
</organism>
<dbReference type="AlphaFoldDB" id="A0A327RLI2"/>
<keyword evidence="1" id="KW-1133">Transmembrane helix</keyword>
<evidence type="ECO:0000313" key="2">
    <source>
        <dbReference type="EMBL" id="RAJ16842.1"/>
    </source>
</evidence>
<name>A0A327RLI2_9FLAO</name>
<protein>
    <submittedName>
        <fullName evidence="2">Uncharacterized protein</fullName>
    </submittedName>
</protein>
<keyword evidence="1" id="KW-0812">Transmembrane</keyword>
<proteinExistence type="predicted"/>
<evidence type="ECO:0000256" key="1">
    <source>
        <dbReference type="SAM" id="Phobius"/>
    </source>
</evidence>
<sequence>MPLKTVEIIVFSSIGLLFLLNVILNINRYKNDTINVLIKNWSLNKYFFITFLWGVFGGHFFLGTKAPIHPIFTEHWEIPPILLAVIVVAMIIYGKKLPKDFVVSTKYQIALVLSGLLFGHFLWSQRHEEFINFTLNV</sequence>
<dbReference type="Proteomes" id="UP000248703">
    <property type="component" value="Unassembled WGS sequence"/>
</dbReference>
<gene>
    <name evidence="2" type="ORF">LY08_00618</name>
</gene>
<reference evidence="2 3" key="1">
    <citation type="submission" date="2018-06" db="EMBL/GenBank/DDBJ databases">
        <title>Genomic Encyclopedia of Archaeal and Bacterial Type Strains, Phase II (KMG-II): from individual species to whole genera.</title>
        <authorList>
            <person name="Goeker M."/>
        </authorList>
    </citation>
    <scope>NUCLEOTIDE SEQUENCE [LARGE SCALE GENOMIC DNA]</scope>
    <source>
        <strain evidence="2 3">DSM 24464</strain>
    </source>
</reference>
<evidence type="ECO:0000313" key="3">
    <source>
        <dbReference type="Proteomes" id="UP000248703"/>
    </source>
</evidence>
<dbReference type="OrthoDB" id="1445161at2"/>
<comment type="caution">
    <text evidence="2">The sequence shown here is derived from an EMBL/GenBank/DDBJ whole genome shotgun (WGS) entry which is preliminary data.</text>
</comment>
<accession>A0A327RLI2</accession>